<dbReference type="Gene3D" id="3.40.50.300">
    <property type="entry name" value="P-loop containing nucleotide triphosphate hydrolases"/>
    <property type="match status" value="1"/>
</dbReference>
<evidence type="ECO:0000313" key="7">
    <source>
        <dbReference type="Proteomes" id="UP000190367"/>
    </source>
</evidence>
<dbReference type="InterPro" id="IPR009057">
    <property type="entry name" value="Homeodomain-like_sf"/>
</dbReference>
<dbReference type="Gene3D" id="1.10.8.60">
    <property type="match status" value="1"/>
</dbReference>
<evidence type="ECO:0000313" key="6">
    <source>
        <dbReference type="EMBL" id="SKA44245.1"/>
    </source>
</evidence>
<evidence type="ECO:0000256" key="4">
    <source>
        <dbReference type="ARBA" id="ARBA00023163"/>
    </source>
</evidence>
<dbReference type="Pfam" id="PF25601">
    <property type="entry name" value="AAA_lid_14"/>
    <property type="match status" value="1"/>
</dbReference>
<evidence type="ECO:0000256" key="3">
    <source>
        <dbReference type="ARBA" id="ARBA00023015"/>
    </source>
</evidence>
<dbReference type="EMBL" id="FUWZ01000006">
    <property type="protein sequence ID" value="SKA44245.1"/>
    <property type="molecule type" value="Genomic_DNA"/>
</dbReference>
<dbReference type="InterPro" id="IPR027417">
    <property type="entry name" value="P-loop_NTPase"/>
</dbReference>
<dbReference type="SUPFAM" id="SSF52540">
    <property type="entry name" value="P-loop containing nucleoside triphosphate hydrolases"/>
    <property type="match status" value="1"/>
</dbReference>
<accession>A0A1T4TUT7</accession>
<evidence type="ECO:0000256" key="1">
    <source>
        <dbReference type="ARBA" id="ARBA00022741"/>
    </source>
</evidence>
<dbReference type="SUPFAM" id="SSF55781">
    <property type="entry name" value="GAF domain-like"/>
    <property type="match status" value="2"/>
</dbReference>
<dbReference type="CDD" id="cd00009">
    <property type="entry name" value="AAA"/>
    <property type="match status" value="1"/>
</dbReference>
<feature type="domain" description="Sigma-54 factor interaction" evidence="5">
    <location>
        <begin position="391"/>
        <end position="620"/>
    </location>
</feature>
<evidence type="ECO:0000256" key="2">
    <source>
        <dbReference type="ARBA" id="ARBA00022840"/>
    </source>
</evidence>
<dbReference type="OrthoDB" id="9782110at2"/>
<protein>
    <submittedName>
        <fullName evidence="6">Transcriptional regulator containing GAF, AAA-type ATPase, and DNA-binding Fis domains</fullName>
    </submittedName>
</protein>
<dbReference type="InterPro" id="IPR002078">
    <property type="entry name" value="Sigma_54_int"/>
</dbReference>
<dbReference type="PROSITE" id="PS00675">
    <property type="entry name" value="SIGMA54_INTERACT_1"/>
    <property type="match status" value="1"/>
</dbReference>
<keyword evidence="3" id="KW-0805">Transcription regulation</keyword>
<reference evidence="7" key="1">
    <citation type="submission" date="2017-02" db="EMBL/GenBank/DDBJ databases">
        <authorList>
            <person name="Varghese N."/>
            <person name="Submissions S."/>
        </authorList>
    </citation>
    <scope>NUCLEOTIDE SEQUENCE [LARGE SCALE GENOMIC DNA]</scope>
    <source>
        <strain evidence="7">DSM 22224</strain>
    </source>
</reference>
<keyword evidence="4" id="KW-0804">Transcription</keyword>
<dbReference type="InterPro" id="IPR058031">
    <property type="entry name" value="AAA_lid_NorR"/>
</dbReference>
<dbReference type="InterPro" id="IPR003593">
    <property type="entry name" value="AAA+_ATPase"/>
</dbReference>
<dbReference type="Gene3D" id="1.10.10.60">
    <property type="entry name" value="Homeodomain-like"/>
    <property type="match status" value="1"/>
</dbReference>
<dbReference type="InterPro" id="IPR025662">
    <property type="entry name" value="Sigma_54_int_dom_ATP-bd_1"/>
</dbReference>
<keyword evidence="7" id="KW-1185">Reference proteome</keyword>
<dbReference type="FunFam" id="3.40.50.300:FF:000006">
    <property type="entry name" value="DNA-binding transcriptional regulator NtrC"/>
    <property type="match status" value="1"/>
</dbReference>
<dbReference type="GO" id="GO:0005524">
    <property type="term" value="F:ATP binding"/>
    <property type="evidence" value="ECO:0007669"/>
    <property type="project" value="UniProtKB-KW"/>
</dbReference>
<dbReference type="GO" id="GO:0006355">
    <property type="term" value="P:regulation of DNA-templated transcription"/>
    <property type="evidence" value="ECO:0007669"/>
    <property type="project" value="InterPro"/>
</dbReference>
<dbReference type="RefSeq" id="WP_078672706.1">
    <property type="nucleotide sequence ID" value="NZ_FUWZ01000006.1"/>
</dbReference>
<dbReference type="InterPro" id="IPR002197">
    <property type="entry name" value="HTH_Fis"/>
</dbReference>
<sequence>MKKEKLQGPEQPVLSKAVLEQERKMLLDLGNDITRVRDKNDLLLLFSRRLKRYFYFTHTIVTLIDEKGGTYTPFLLDNEHSPIRTHARYAELVKARFPLNEPFIQAVLQANGPISFLLEAVMDQPGSPVFLKVNYEEGVREILMTKIMMEDKPVGFIHMYTDKPGSFTNEFRSVINGIVPQLSGAVSNILKNEEIYKTEREKSFLLDFSNEIAKVRSKPELQAAIFKVLDKTMHTQLAMIRVIDDDGIHLSMFMCDPTLFGGAKAFEQMSNTRITVEEPYTSKVLASKEGLVFSVAEEIKGGNDYARLWATTGRKNMYSFPLRVGDRNIGTIWMLANKLSKLLLKGICAQISISIANIQANEKLLAYKKQLENENDYLKEQIRTIYNFSEIVGNGAAMQEVYRLISLVAASGTTVLVLGETGTGKELIARAIHNASTRKDKLMVKVNCAALPANLIESELFGHERGAFTGATEKHIGKFELANQSTLFLDEIGELPLEAQAKLLRVIQERELERVGGKQTIRVDVRLIAATNRNLEEAVRAGQFREDLYYRLNVFPIPLPPLRERPEDLEPLANFFVKKYARNAGRKISQIASKAMQQLHSYNWPGNVRELEHMIERSVLLATDGILKDVYIPQKNIPEKQSPAYLVNRSLEEVERSYIIDILKRCHGKISGVGGAAEILQVPGNTLHSKMKKLGITKADYFS</sequence>
<dbReference type="SUPFAM" id="SSF46689">
    <property type="entry name" value="Homeodomain-like"/>
    <property type="match status" value="1"/>
</dbReference>
<keyword evidence="6" id="KW-0238">DNA-binding</keyword>
<dbReference type="InterPro" id="IPR029016">
    <property type="entry name" value="GAF-like_dom_sf"/>
</dbReference>
<dbReference type="Proteomes" id="UP000190367">
    <property type="component" value="Unassembled WGS sequence"/>
</dbReference>
<organism evidence="6 7">
    <name type="scientific">Chitinophaga eiseniae</name>
    <dbReference type="NCBI Taxonomy" id="634771"/>
    <lineage>
        <taxon>Bacteria</taxon>
        <taxon>Pseudomonadati</taxon>
        <taxon>Bacteroidota</taxon>
        <taxon>Chitinophagia</taxon>
        <taxon>Chitinophagales</taxon>
        <taxon>Chitinophagaceae</taxon>
        <taxon>Chitinophaga</taxon>
    </lineage>
</organism>
<gene>
    <name evidence="6" type="ORF">SAMN04488128_106361</name>
</gene>
<name>A0A1T4TUT7_9BACT</name>
<dbReference type="AlphaFoldDB" id="A0A1T4TUT7"/>
<dbReference type="InterPro" id="IPR025944">
    <property type="entry name" value="Sigma_54_int_dom_CS"/>
</dbReference>
<dbReference type="GO" id="GO:0043565">
    <property type="term" value="F:sequence-specific DNA binding"/>
    <property type="evidence" value="ECO:0007669"/>
    <property type="project" value="InterPro"/>
</dbReference>
<keyword evidence="2" id="KW-0067">ATP-binding</keyword>
<dbReference type="PROSITE" id="PS50045">
    <property type="entry name" value="SIGMA54_INTERACT_4"/>
    <property type="match status" value="1"/>
</dbReference>
<dbReference type="SMART" id="SM00382">
    <property type="entry name" value="AAA"/>
    <property type="match status" value="1"/>
</dbReference>
<dbReference type="PANTHER" id="PTHR32071:SF123">
    <property type="entry name" value="DNA-BINDING TRANSCRIPTIONAL ACTIVATOR HYFR-RELATED"/>
    <property type="match status" value="1"/>
</dbReference>
<dbReference type="Gene3D" id="3.30.450.40">
    <property type="match status" value="2"/>
</dbReference>
<dbReference type="PANTHER" id="PTHR32071">
    <property type="entry name" value="TRANSCRIPTIONAL REGULATORY PROTEIN"/>
    <property type="match status" value="1"/>
</dbReference>
<evidence type="ECO:0000259" key="5">
    <source>
        <dbReference type="PROSITE" id="PS50045"/>
    </source>
</evidence>
<dbReference type="Pfam" id="PF00158">
    <property type="entry name" value="Sigma54_activat"/>
    <property type="match status" value="1"/>
</dbReference>
<keyword evidence="1" id="KW-0547">Nucleotide-binding</keyword>
<dbReference type="PROSITE" id="PS00688">
    <property type="entry name" value="SIGMA54_INTERACT_3"/>
    <property type="match status" value="1"/>
</dbReference>
<dbReference type="Pfam" id="PF02954">
    <property type="entry name" value="HTH_8"/>
    <property type="match status" value="1"/>
</dbReference>
<proteinExistence type="predicted"/>
<dbReference type="STRING" id="634771.SAMN04488128_106361"/>